<dbReference type="Proteomes" id="UP000279760">
    <property type="component" value="Chromosome 2"/>
</dbReference>
<keyword evidence="7 9" id="KW-0472">Membrane</keyword>
<evidence type="ECO:0000256" key="5">
    <source>
        <dbReference type="ARBA" id="ARBA00022729"/>
    </source>
</evidence>
<evidence type="ECO:0000259" key="13">
    <source>
        <dbReference type="Pfam" id="PF00593"/>
    </source>
</evidence>
<dbReference type="InterPro" id="IPR000531">
    <property type="entry name" value="Beta-barrel_TonB"/>
</dbReference>
<dbReference type="CDD" id="cd01347">
    <property type="entry name" value="ligand_gated_channel"/>
    <property type="match status" value="1"/>
</dbReference>
<protein>
    <submittedName>
        <fullName evidence="15">TonB-dependent receptor</fullName>
    </submittedName>
</protein>
<evidence type="ECO:0000313" key="16">
    <source>
        <dbReference type="Proteomes" id="UP000279760"/>
    </source>
</evidence>
<proteinExistence type="inferred from homology"/>
<sequence length="727" mass="81689">MMNVTLRKAILLAFALPQVTFFAVAESSTNDDTEVMDVYGTGYTRPLTIDKPGETLVTQEKIEIEQPTNIAELFEDIPGVSFDGGARAGGERISIWGFSDPSDLGVYVDGAPIGFEQYRYGSFFFDPYLIGEAEVTKGAHDVQAGSKFGGTIRIRTKSVDELLKAGRKVGARVHLGYNDNDDQTHIGVTAFGKADNGIYALASGTWKDANDIRVGGGDSLEYSAYSQNNGLFKIGYENAVHLFEISHTFYSDEGRQPWATRRGAFAKISDYNIRKYGSLEAAKYAYTVQNEYKDKTTSARYSYNPSSPLVNLKITAAHSDNERHWRRPDVAWKKMFVSIGAYGHESWASYQRDYVDINNEMKIGRHTITAGLQYERNNRDTLVHNATKIYNKPKKNYGIFIPYYDPSGTQTTYSAYLADKIEVTDRFRVTPSLRYDYVTSKGKENPAPDYNDSAAGHDYSKVSHAGFSPRIQLDYDLTDQTLLNFAYAYQMKAPSVDDIYAVQYARAKASATARELEAQRIHAYRASMINSLSGLFANKDMLSTEITGFYNDVTNNVMNRTGVNLDSDPNTLQSWKVNLDGYRNYGVDVQAQYRVAEFFADISASYIAGKHKGSLTDSSGEDQYMYGIPPMSVKLGLGYEWIKGLTTGYKLRWYDAQENVEDSIYFAQASEQYTLQDIYVSWQPQAHKDLMLRATVKNIADVYYEPYLSNGVPGPGREVRLSMTYDF</sequence>
<evidence type="ECO:0000256" key="10">
    <source>
        <dbReference type="PROSITE-ProRule" id="PRU10144"/>
    </source>
</evidence>
<evidence type="ECO:0000256" key="3">
    <source>
        <dbReference type="ARBA" id="ARBA00022452"/>
    </source>
</evidence>
<dbReference type="GO" id="GO:0009279">
    <property type="term" value="C:cell outer membrane"/>
    <property type="evidence" value="ECO:0007669"/>
    <property type="project" value="UniProtKB-SubCell"/>
</dbReference>
<evidence type="ECO:0000256" key="6">
    <source>
        <dbReference type="ARBA" id="ARBA00023077"/>
    </source>
</evidence>
<name>A0A3G4VI20_9VIBR</name>
<dbReference type="Gene3D" id="2.40.170.20">
    <property type="entry name" value="TonB-dependent receptor, beta-barrel domain"/>
    <property type="match status" value="1"/>
</dbReference>
<evidence type="ECO:0000313" key="15">
    <source>
        <dbReference type="EMBL" id="AYV23995.1"/>
    </source>
</evidence>
<comment type="similarity">
    <text evidence="9 11">Belongs to the TonB-dependent receptor family.</text>
</comment>
<dbReference type="InterPro" id="IPR036942">
    <property type="entry name" value="Beta-barrel_TonB_sf"/>
</dbReference>
<accession>A0A3G4VI20</accession>
<feature type="signal peptide" evidence="12">
    <location>
        <begin position="1"/>
        <end position="25"/>
    </location>
</feature>
<dbReference type="Gene3D" id="2.170.130.10">
    <property type="entry name" value="TonB-dependent receptor, plug domain"/>
    <property type="match status" value="1"/>
</dbReference>
<dbReference type="RefSeq" id="WP_006069373.1">
    <property type="nucleotide sequence ID" value="NZ_CP033578.1"/>
</dbReference>
<feature type="domain" description="TonB-dependent receptor plug" evidence="14">
    <location>
        <begin position="55"/>
        <end position="147"/>
    </location>
</feature>
<dbReference type="PANTHER" id="PTHR30069">
    <property type="entry name" value="TONB-DEPENDENT OUTER MEMBRANE RECEPTOR"/>
    <property type="match status" value="1"/>
</dbReference>
<feature type="chain" id="PRO_5018030257" evidence="12">
    <location>
        <begin position="26"/>
        <end position="727"/>
    </location>
</feature>
<dbReference type="PROSITE" id="PS52016">
    <property type="entry name" value="TONB_DEPENDENT_REC_3"/>
    <property type="match status" value="1"/>
</dbReference>
<reference evidence="15 16" key="1">
    <citation type="submission" date="2018-11" db="EMBL/GenBank/DDBJ databases">
        <title>Complete Genome Sequence of Vbrio mediterranei 117-T6: a Potential Pathogen Bacteria Isolated from the Conchocelis of Pyropia.</title>
        <authorList>
            <person name="Liu Q."/>
        </authorList>
    </citation>
    <scope>NUCLEOTIDE SEQUENCE [LARGE SCALE GENOMIC DNA]</scope>
    <source>
        <strain evidence="15 16">117-T6</strain>
    </source>
</reference>
<dbReference type="InterPro" id="IPR037066">
    <property type="entry name" value="Plug_dom_sf"/>
</dbReference>
<feature type="domain" description="TonB-dependent receptor-like beta-barrel" evidence="13">
    <location>
        <begin position="258"/>
        <end position="699"/>
    </location>
</feature>
<dbReference type="InterPro" id="IPR010917">
    <property type="entry name" value="TonB_rcpt_CS"/>
</dbReference>
<keyword evidence="8 9" id="KW-0998">Cell outer membrane</keyword>
<dbReference type="Pfam" id="PF00593">
    <property type="entry name" value="TonB_dep_Rec_b-barrel"/>
    <property type="match status" value="1"/>
</dbReference>
<dbReference type="InterPro" id="IPR039426">
    <property type="entry name" value="TonB-dep_rcpt-like"/>
</dbReference>
<dbReference type="GO" id="GO:0015344">
    <property type="term" value="F:siderophore uptake transmembrane transporter activity"/>
    <property type="evidence" value="ECO:0007669"/>
    <property type="project" value="TreeGrafter"/>
</dbReference>
<keyword evidence="4 9" id="KW-0812">Transmembrane</keyword>
<keyword evidence="3 9" id="KW-1134">Transmembrane beta strand</keyword>
<dbReference type="SUPFAM" id="SSF56935">
    <property type="entry name" value="Porins"/>
    <property type="match status" value="1"/>
</dbReference>
<gene>
    <name evidence="15" type="ORF">ECB94_22240</name>
</gene>
<keyword evidence="5 12" id="KW-0732">Signal</keyword>
<keyword evidence="15" id="KW-0675">Receptor</keyword>
<organism evidence="15 16">
    <name type="scientific">Vibrio mediterranei</name>
    <dbReference type="NCBI Taxonomy" id="689"/>
    <lineage>
        <taxon>Bacteria</taxon>
        <taxon>Pseudomonadati</taxon>
        <taxon>Pseudomonadota</taxon>
        <taxon>Gammaproteobacteria</taxon>
        <taxon>Vibrionales</taxon>
        <taxon>Vibrionaceae</taxon>
        <taxon>Vibrio</taxon>
    </lineage>
</organism>
<evidence type="ECO:0000256" key="1">
    <source>
        <dbReference type="ARBA" id="ARBA00004571"/>
    </source>
</evidence>
<evidence type="ECO:0000256" key="9">
    <source>
        <dbReference type="PROSITE-ProRule" id="PRU01360"/>
    </source>
</evidence>
<dbReference type="GO" id="GO:0044718">
    <property type="term" value="P:siderophore transmembrane transport"/>
    <property type="evidence" value="ECO:0007669"/>
    <property type="project" value="TreeGrafter"/>
</dbReference>
<evidence type="ECO:0000256" key="11">
    <source>
        <dbReference type="RuleBase" id="RU003357"/>
    </source>
</evidence>
<evidence type="ECO:0000256" key="8">
    <source>
        <dbReference type="ARBA" id="ARBA00023237"/>
    </source>
</evidence>
<dbReference type="Pfam" id="PF07715">
    <property type="entry name" value="Plug"/>
    <property type="match status" value="1"/>
</dbReference>
<evidence type="ECO:0000256" key="2">
    <source>
        <dbReference type="ARBA" id="ARBA00022448"/>
    </source>
</evidence>
<keyword evidence="6 11" id="KW-0798">TonB box</keyword>
<dbReference type="EMBL" id="CP033578">
    <property type="protein sequence ID" value="AYV23995.1"/>
    <property type="molecule type" value="Genomic_DNA"/>
</dbReference>
<dbReference type="InterPro" id="IPR012910">
    <property type="entry name" value="Plug_dom"/>
</dbReference>
<feature type="short sequence motif" description="TonB C-terminal box" evidence="10">
    <location>
        <begin position="710"/>
        <end position="727"/>
    </location>
</feature>
<comment type="subcellular location">
    <subcellularLocation>
        <location evidence="1 9">Cell outer membrane</location>
        <topology evidence="1 9">Multi-pass membrane protein</topology>
    </subcellularLocation>
</comment>
<evidence type="ECO:0000256" key="4">
    <source>
        <dbReference type="ARBA" id="ARBA00022692"/>
    </source>
</evidence>
<keyword evidence="2 9" id="KW-0813">Transport</keyword>
<dbReference type="PROSITE" id="PS01156">
    <property type="entry name" value="TONB_DEPENDENT_REC_2"/>
    <property type="match status" value="1"/>
</dbReference>
<dbReference type="AlphaFoldDB" id="A0A3G4VI20"/>
<evidence type="ECO:0000256" key="12">
    <source>
        <dbReference type="SAM" id="SignalP"/>
    </source>
</evidence>
<evidence type="ECO:0000259" key="14">
    <source>
        <dbReference type="Pfam" id="PF07715"/>
    </source>
</evidence>
<dbReference type="PANTHER" id="PTHR30069:SF56">
    <property type="entry name" value="TONB-DEPENDENT HEME RECEPTOR A"/>
    <property type="match status" value="1"/>
</dbReference>
<evidence type="ECO:0000256" key="7">
    <source>
        <dbReference type="ARBA" id="ARBA00023136"/>
    </source>
</evidence>